<gene>
    <name evidence="1" type="ORF">PVAP13_8NG201301</name>
</gene>
<comment type="caution">
    <text evidence="1">The sequence shown here is derived from an EMBL/GenBank/DDBJ whole genome shotgun (WGS) entry which is preliminary data.</text>
</comment>
<accession>A0A8T0P6D7</accession>
<dbReference type="Proteomes" id="UP000823388">
    <property type="component" value="Chromosome 8N"/>
</dbReference>
<keyword evidence="2" id="KW-1185">Reference proteome</keyword>
<evidence type="ECO:0000313" key="2">
    <source>
        <dbReference type="Proteomes" id="UP000823388"/>
    </source>
</evidence>
<name>A0A8T0P6D7_PANVG</name>
<dbReference type="AlphaFoldDB" id="A0A8T0P6D7"/>
<sequence length="87" mass="9779">MQAKVVADGQPSLPSAAVVFKVLSQNSTNITFFKNAAITTPSLKFLSAGEEMLHRELDSEQQELKMKSEATKEALERTTRQYEYLKK</sequence>
<protein>
    <submittedName>
        <fullName evidence="1">Uncharacterized protein</fullName>
    </submittedName>
</protein>
<evidence type="ECO:0000313" key="1">
    <source>
        <dbReference type="EMBL" id="KAG2556558.1"/>
    </source>
</evidence>
<reference evidence="1" key="1">
    <citation type="submission" date="2020-05" db="EMBL/GenBank/DDBJ databases">
        <title>WGS assembly of Panicum virgatum.</title>
        <authorList>
            <person name="Lovell J.T."/>
            <person name="Jenkins J."/>
            <person name="Shu S."/>
            <person name="Juenger T.E."/>
            <person name="Schmutz J."/>
        </authorList>
    </citation>
    <scope>NUCLEOTIDE SEQUENCE</scope>
    <source>
        <strain evidence="1">AP13</strain>
    </source>
</reference>
<proteinExistence type="predicted"/>
<organism evidence="1 2">
    <name type="scientific">Panicum virgatum</name>
    <name type="common">Blackwell switchgrass</name>
    <dbReference type="NCBI Taxonomy" id="38727"/>
    <lineage>
        <taxon>Eukaryota</taxon>
        <taxon>Viridiplantae</taxon>
        <taxon>Streptophyta</taxon>
        <taxon>Embryophyta</taxon>
        <taxon>Tracheophyta</taxon>
        <taxon>Spermatophyta</taxon>
        <taxon>Magnoliopsida</taxon>
        <taxon>Liliopsida</taxon>
        <taxon>Poales</taxon>
        <taxon>Poaceae</taxon>
        <taxon>PACMAD clade</taxon>
        <taxon>Panicoideae</taxon>
        <taxon>Panicodae</taxon>
        <taxon>Paniceae</taxon>
        <taxon>Panicinae</taxon>
        <taxon>Panicum</taxon>
        <taxon>Panicum sect. Hiantes</taxon>
    </lineage>
</organism>
<dbReference type="EMBL" id="CM029052">
    <property type="protein sequence ID" value="KAG2556558.1"/>
    <property type="molecule type" value="Genomic_DNA"/>
</dbReference>